<dbReference type="AlphaFoldDB" id="A0A9W4U394"/>
<reference evidence="1" key="1">
    <citation type="submission" date="2023-01" db="EMBL/GenBank/DDBJ databases">
        <authorList>
            <person name="Van Ghelder C."/>
            <person name="Rancurel C."/>
        </authorList>
    </citation>
    <scope>NUCLEOTIDE SEQUENCE</scope>
    <source>
        <strain evidence="1">CNCM I-4278</strain>
    </source>
</reference>
<evidence type="ECO:0000313" key="2">
    <source>
        <dbReference type="Proteomes" id="UP001152607"/>
    </source>
</evidence>
<evidence type="ECO:0008006" key="3">
    <source>
        <dbReference type="Google" id="ProtNLM"/>
    </source>
</evidence>
<organism evidence="1 2">
    <name type="scientific">Periconia digitata</name>
    <dbReference type="NCBI Taxonomy" id="1303443"/>
    <lineage>
        <taxon>Eukaryota</taxon>
        <taxon>Fungi</taxon>
        <taxon>Dikarya</taxon>
        <taxon>Ascomycota</taxon>
        <taxon>Pezizomycotina</taxon>
        <taxon>Dothideomycetes</taxon>
        <taxon>Pleosporomycetidae</taxon>
        <taxon>Pleosporales</taxon>
        <taxon>Massarineae</taxon>
        <taxon>Periconiaceae</taxon>
        <taxon>Periconia</taxon>
    </lineage>
</organism>
<accession>A0A9W4U394</accession>
<name>A0A9W4U394_9PLEO</name>
<protein>
    <recommendedName>
        <fullName evidence="3">Heterokaryon incompatibility domain-containing protein</fullName>
    </recommendedName>
</protein>
<sequence length="620" mass="70066">MDHAGDLPSLDQLWTIQYNGNIVCFACGQDLGDEVLIRSFRPIQKHLTRELPPCSRIINGLNYDFLIFDRHHRCIKARTITAISHAWNGAVSDANRAGEAASPQLQRQVSAIIFNSLDRISKGLFPHVEDGSEIWYDYISVPQWVKKIKDNIIRVIPDLFCNAKFTLVHLHDVGTDAVHLLRHSTSTRDRINGVTSICNARWYARVWTAMEFIRSSDVKVMMREGTLIEDAPYVFLGKTQAVWDEERKNFERVQDLERFAEIGKNMVPWNLGMLIDAKKRGTIDFANAFAILARRGCFSDMDFAHALLGIVKADLKDVEIEKDRRKAMLQIAVACMKKGDYSPLLINPRSDGVTEAELPPILKISGYLDVMAFGLGNRHGFPEHHLDSTFSDDQCNIKLEVVGEVTFASQMHHLADRNMCRFLQCAMFALDHTGPNVPQFIETVAGRIYNFHRHDLDALLADFFVCRKIQDILDGWYNSTTRFAMVHMETAQRLVDLMGLTRILKHTHPFNTPLGYLDEHGGGIHGYSPASLIAARCPGCNKSFVYQVGLHRPPSEVRGSVAYRLTGIFYEFGKPDGAGILVKNGRIVATMVWATRACDCRVVDVVDVKLENLPTRIPRQ</sequence>
<comment type="caution">
    <text evidence="1">The sequence shown here is derived from an EMBL/GenBank/DDBJ whole genome shotgun (WGS) entry which is preliminary data.</text>
</comment>
<proteinExistence type="predicted"/>
<evidence type="ECO:0000313" key="1">
    <source>
        <dbReference type="EMBL" id="CAI6241066.1"/>
    </source>
</evidence>
<dbReference type="Proteomes" id="UP001152607">
    <property type="component" value="Unassembled WGS sequence"/>
</dbReference>
<dbReference type="OrthoDB" id="5382128at2759"/>
<keyword evidence="2" id="KW-1185">Reference proteome</keyword>
<dbReference type="EMBL" id="CAOQHR010000001">
    <property type="protein sequence ID" value="CAI6241066.1"/>
    <property type="molecule type" value="Genomic_DNA"/>
</dbReference>
<gene>
    <name evidence="1" type="ORF">PDIGIT_LOCUS588</name>
</gene>